<dbReference type="EMBL" id="CACRSP010000004">
    <property type="protein sequence ID" value="VYT00438.1"/>
    <property type="molecule type" value="Genomic_DNA"/>
</dbReference>
<evidence type="ECO:0000313" key="1">
    <source>
        <dbReference type="EMBL" id="KAB7462284.1"/>
    </source>
</evidence>
<dbReference type="AlphaFoldDB" id="A0A6N2T3Y3"/>
<organism evidence="2">
    <name type="scientific">Bifidobacterium dentium</name>
    <dbReference type="NCBI Taxonomy" id="1689"/>
    <lineage>
        <taxon>Bacteria</taxon>
        <taxon>Bacillati</taxon>
        <taxon>Actinomycetota</taxon>
        <taxon>Actinomycetes</taxon>
        <taxon>Bifidobacteriales</taxon>
        <taxon>Bifidobacteriaceae</taxon>
        <taxon>Bifidobacterium</taxon>
    </lineage>
</organism>
<evidence type="ECO:0000313" key="2">
    <source>
        <dbReference type="EMBL" id="VYT00438.1"/>
    </source>
</evidence>
<dbReference type="EMBL" id="WDPD01000001">
    <property type="protein sequence ID" value="KAB7462284.1"/>
    <property type="molecule type" value="Genomic_DNA"/>
</dbReference>
<dbReference type="RefSeq" id="WP_129879747.1">
    <property type="nucleotide sequence ID" value="NZ_CACRSP010000004.1"/>
</dbReference>
<evidence type="ECO:0000313" key="3">
    <source>
        <dbReference type="Proteomes" id="UP000429211"/>
    </source>
</evidence>
<reference evidence="1 3" key="1">
    <citation type="journal article" date="2019" name="Nat. Med.">
        <title>A library of human gut bacterial isolates paired with longitudinal multiomics data enables mechanistic microbiome research.</title>
        <authorList>
            <person name="Poyet M."/>
            <person name="Groussin M."/>
            <person name="Gibbons S.M."/>
            <person name="Avila-Pacheco J."/>
            <person name="Jiang X."/>
            <person name="Kearney S.M."/>
            <person name="Perrotta A.R."/>
            <person name="Berdy B."/>
            <person name="Zhao S."/>
            <person name="Lieberman T.D."/>
            <person name="Swanson P.K."/>
            <person name="Smith M."/>
            <person name="Roesemann S."/>
            <person name="Alexander J.E."/>
            <person name="Rich S.A."/>
            <person name="Livny J."/>
            <person name="Vlamakis H."/>
            <person name="Clish C."/>
            <person name="Bullock K."/>
            <person name="Deik A."/>
            <person name="Scott J."/>
            <person name="Pierce K.A."/>
            <person name="Xavier R.J."/>
            <person name="Alm E.J."/>
        </authorList>
    </citation>
    <scope>NUCLEOTIDE SEQUENCE [LARGE SCALE GENOMIC DNA]</scope>
    <source>
        <strain evidence="1 3">BIOML-A2</strain>
    </source>
</reference>
<dbReference type="Proteomes" id="UP000429211">
    <property type="component" value="Unassembled WGS sequence"/>
</dbReference>
<proteinExistence type="predicted"/>
<sequence length="68" mass="7591">MNNIRKACVEAVLDEIEEHGDAVRPLAGEEWDDVHTDRFLGRVTGSLDIAVADLVDIIIDTINKESWT</sequence>
<name>A0A6N2T3Y3_9BIFI</name>
<reference evidence="2" key="2">
    <citation type="submission" date="2019-11" db="EMBL/GenBank/DDBJ databases">
        <authorList>
            <person name="Feng L."/>
        </authorList>
    </citation>
    <scope>NUCLEOTIDE SEQUENCE</scope>
    <source>
        <strain evidence="2">BdentiumLFYP24</strain>
    </source>
</reference>
<accession>A0A6N2T3Y3</accession>
<protein>
    <submittedName>
        <fullName evidence="2">Uncharacterized protein</fullName>
    </submittedName>
</protein>
<gene>
    <name evidence="2" type="ORF">BDLFYP24_01819</name>
    <name evidence="1" type="ORF">GBB04_00365</name>
</gene>